<dbReference type="InterPro" id="IPR009000">
    <property type="entry name" value="Transl_B-barrel_sf"/>
</dbReference>
<dbReference type="Proteomes" id="UP000270342">
    <property type="component" value="Unassembled WGS sequence"/>
</dbReference>
<dbReference type="GO" id="GO:0005840">
    <property type="term" value="C:ribosome"/>
    <property type="evidence" value="ECO:0007669"/>
    <property type="project" value="InterPro"/>
</dbReference>
<dbReference type="SUPFAM" id="SSF50346">
    <property type="entry name" value="PRC-barrel domain"/>
    <property type="match status" value="1"/>
</dbReference>
<feature type="region of interest" description="Disordered" evidence="6">
    <location>
        <begin position="1"/>
        <end position="25"/>
    </location>
</feature>
<dbReference type="SUPFAM" id="SSF50447">
    <property type="entry name" value="Translation proteins"/>
    <property type="match status" value="1"/>
</dbReference>
<dbReference type="GO" id="GO:0006364">
    <property type="term" value="P:rRNA processing"/>
    <property type="evidence" value="ECO:0007669"/>
    <property type="project" value="UniProtKB-UniRule"/>
</dbReference>
<dbReference type="InterPro" id="IPR011961">
    <property type="entry name" value="RimM"/>
</dbReference>
<evidence type="ECO:0000256" key="5">
    <source>
        <dbReference type="HAMAP-Rule" id="MF_00014"/>
    </source>
</evidence>
<comment type="caution">
    <text evidence="9">The sequence shown here is derived from an EMBL/GenBank/DDBJ whole genome shotgun (WGS) entry which is preliminary data.</text>
</comment>
<dbReference type="GO" id="GO:0042274">
    <property type="term" value="P:ribosomal small subunit biogenesis"/>
    <property type="evidence" value="ECO:0007669"/>
    <property type="project" value="UniProtKB-UniRule"/>
</dbReference>
<evidence type="ECO:0000259" key="8">
    <source>
        <dbReference type="Pfam" id="PF24986"/>
    </source>
</evidence>
<dbReference type="OrthoDB" id="9783509at2"/>
<evidence type="ECO:0000313" key="9">
    <source>
        <dbReference type="EMBL" id="RKP59265.1"/>
    </source>
</evidence>
<sequence length="229" mass="24011">MATFGNFAKRKVPDRTPGAESGVDDADAGSLEAAALPDDLIEVGVIVDAYGVKGWVKVQPHAQEGQGGDALVRARGWWLAPRIAAPGQPVGGAGASAAGAQGALRGYAVSQAKPHSGSVVAHLNGFADRDQALAAKGSAVHVRRADFAKLDRDEFYWVDLIGLAVVNGEGDRLGQVVGLIDNGAHSVMRVAPSEDARASDERLIPFVDAYVRSVDFDARQVVVDWGLDY</sequence>
<dbReference type="InterPro" id="IPR056792">
    <property type="entry name" value="PRC_RimM"/>
</dbReference>
<dbReference type="AlphaFoldDB" id="A0A494YAS0"/>
<evidence type="ECO:0000256" key="1">
    <source>
        <dbReference type="ARBA" id="ARBA00022490"/>
    </source>
</evidence>
<evidence type="ECO:0000259" key="7">
    <source>
        <dbReference type="Pfam" id="PF01782"/>
    </source>
</evidence>
<dbReference type="RefSeq" id="WP_121083984.1">
    <property type="nucleotide sequence ID" value="NZ_RBZU01000001.1"/>
</dbReference>
<evidence type="ECO:0000256" key="6">
    <source>
        <dbReference type="SAM" id="MobiDB-lite"/>
    </source>
</evidence>
<dbReference type="GO" id="GO:0043022">
    <property type="term" value="F:ribosome binding"/>
    <property type="evidence" value="ECO:0007669"/>
    <property type="project" value="InterPro"/>
</dbReference>
<keyword evidence="3 5" id="KW-0698">rRNA processing</keyword>
<proteinExistence type="inferred from homology"/>
<dbReference type="Gene3D" id="2.30.30.240">
    <property type="entry name" value="PRC-barrel domain"/>
    <property type="match status" value="1"/>
</dbReference>
<dbReference type="PANTHER" id="PTHR33692">
    <property type="entry name" value="RIBOSOME MATURATION FACTOR RIMM"/>
    <property type="match status" value="1"/>
</dbReference>
<comment type="subcellular location">
    <subcellularLocation>
        <location evidence="5">Cytoplasm</location>
    </subcellularLocation>
</comment>
<comment type="similarity">
    <text evidence="5">Belongs to the RimM family.</text>
</comment>
<dbReference type="HAMAP" id="MF_00014">
    <property type="entry name" value="Ribosome_mat_RimM"/>
    <property type="match status" value="1"/>
</dbReference>
<dbReference type="PANTHER" id="PTHR33692:SF1">
    <property type="entry name" value="RIBOSOME MATURATION FACTOR RIMM"/>
    <property type="match status" value="1"/>
</dbReference>
<dbReference type="InterPro" id="IPR036976">
    <property type="entry name" value="RimM_N_sf"/>
</dbReference>
<comment type="function">
    <text evidence="5">An accessory protein needed during the final step in the assembly of 30S ribosomal subunit, possibly for assembly of the head region. Essential for efficient processing of 16S rRNA. May be needed both before and after RbfA during the maturation of 16S rRNA. It has affinity for free ribosomal 30S subunits but not for 70S ribosomes.</text>
</comment>
<keyword evidence="1 5" id="KW-0963">Cytoplasm</keyword>
<keyword evidence="4 5" id="KW-0143">Chaperone</keyword>
<accession>A0A494YAS0</accession>
<protein>
    <recommendedName>
        <fullName evidence="5">Ribosome maturation factor RimM</fullName>
    </recommendedName>
</protein>
<dbReference type="NCBIfam" id="TIGR02273">
    <property type="entry name" value="16S_RimM"/>
    <property type="match status" value="1"/>
</dbReference>
<dbReference type="InterPro" id="IPR011033">
    <property type="entry name" value="PRC_barrel-like_sf"/>
</dbReference>
<evidence type="ECO:0000256" key="3">
    <source>
        <dbReference type="ARBA" id="ARBA00022552"/>
    </source>
</evidence>
<feature type="domain" description="Ribosome maturation factor RimM PRC barrel" evidence="8">
    <location>
        <begin position="157"/>
        <end position="225"/>
    </location>
</feature>
<keyword evidence="10" id="KW-1185">Reference proteome</keyword>
<gene>
    <name evidence="5 9" type="primary">rimM</name>
    <name evidence="9" type="ORF">D7S86_05110</name>
</gene>
<comment type="subunit">
    <text evidence="5">Binds ribosomal protein uS19.</text>
</comment>
<evidence type="ECO:0000256" key="2">
    <source>
        <dbReference type="ARBA" id="ARBA00022517"/>
    </source>
</evidence>
<comment type="domain">
    <text evidence="5">The PRC barrel domain binds ribosomal protein uS19.</text>
</comment>
<dbReference type="Pfam" id="PF24986">
    <property type="entry name" value="PRC_RimM"/>
    <property type="match status" value="1"/>
</dbReference>
<name>A0A494YAS0_9BURK</name>
<evidence type="ECO:0000256" key="4">
    <source>
        <dbReference type="ARBA" id="ARBA00023186"/>
    </source>
</evidence>
<dbReference type="Pfam" id="PF01782">
    <property type="entry name" value="RimM"/>
    <property type="match status" value="1"/>
</dbReference>
<dbReference type="GO" id="GO:0005737">
    <property type="term" value="C:cytoplasm"/>
    <property type="evidence" value="ECO:0007669"/>
    <property type="project" value="UniProtKB-SubCell"/>
</dbReference>
<dbReference type="EMBL" id="RBZU01000001">
    <property type="protein sequence ID" value="RKP59265.1"/>
    <property type="molecule type" value="Genomic_DNA"/>
</dbReference>
<dbReference type="Gene3D" id="2.40.30.60">
    <property type="entry name" value="RimM"/>
    <property type="match status" value="1"/>
</dbReference>
<organism evidence="9 10">
    <name type="scientific">Pararobbsia silviterrae</name>
    <dbReference type="NCBI Taxonomy" id="1792498"/>
    <lineage>
        <taxon>Bacteria</taxon>
        <taxon>Pseudomonadati</taxon>
        <taxon>Pseudomonadota</taxon>
        <taxon>Betaproteobacteria</taxon>
        <taxon>Burkholderiales</taxon>
        <taxon>Burkholderiaceae</taxon>
        <taxon>Pararobbsia</taxon>
    </lineage>
</organism>
<feature type="domain" description="RimM N-terminal" evidence="7">
    <location>
        <begin position="43"/>
        <end position="145"/>
    </location>
</feature>
<dbReference type="InterPro" id="IPR002676">
    <property type="entry name" value="RimM_N"/>
</dbReference>
<reference evidence="9 10" key="1">
    <citation type="submission" date="2018-10" db="EMBL/GenBank/DDBJ databases">
        <title>Robbsia sp. DHC34, isolated from soil.</title>
        <authorList>
            <person name="Gao Z.-H."/>
            <person name="Qiu L.-H."/>
        </authorList>
    </citation>
    <scope>NUCLEOTIDE SEQUENCE [LARGE SCALE GENOMIC DNA]</scope>
    <source>
        <strain evidence="9 10">DHC34</strain>
    </source>
</reference>
<keyword evidence="2 5" id="KW-0690">Ribosome biogenesis</keyword>
<evidence type="ECO:0000313" key="10">
    <source>
        <dbReference type="Proteomes" id="UP000270342"/>
    </source>
</evidence>